<dbReference type="NCBIfam" id="NF040712">
    <property type="entry name" value="SepH"/>
    <property type="match status" value="1"/>
</dbReference>
<evidence type="ECO:0000313" key="3">
    <source>
        <dbReference type="EMBL" id="CAA9336935.1"/>
    </source>
</evidence>
<feature type="domain" description="DUF3071" evidence="2">
    <location>
        <begin position="2"/>
        <end position="106"/>
    </location>
</feature>
<feature type="compositionally biased region" description="Gly residues" evidence="1">
    <location>
        <begin position="248"/>
        <end position="257"/>
    </location>
</feature>
<dbReference type="Pfam" id="PF11268">
    <property type="entry name" value="DUF3071"/>
    <property type="match status" value="1"/>
</dbReference>
<reference evidence="3" key="1">
    <citation type="submission" date="2020-02" db="EMBL/GenBank/DDBJ databases">
        <authorList>
            <person name="Meier V. D."/>
        </authorList>
    </citation>
    <scope>NUCLEOTIDE SEQUENCE</scope>
    <source>
        <strain evidence="3">AVDCRST_MAG29</strain>
    </source>
</reference>
<accession>A0A6J4LNS0</accession>
<feature type="region of interest" description="Disordered" evidence="1">
    <location>
        <begin position="156"/>
        <end position="257"/>
    </location>
</feature>
<dbReference type="EMBL" id="CADCUG010000074">
    <property type="protein sequence ID" value="CAA9336935.1"/>
    <property type="molecule type" value="Genomic_DNA"/>
</dbReference>
<dbReference type="AlphaFoldDB" id="A0A6J4LNS0"/>
<sequence>MSSALRPKDIQARIRAGESASSVAEVAQVPVERIMVYVLPVIAEREHIAALARSAAVRRRHAGVPSRLLGDAVAQRLTAVGVEPEQATWDAWRRDDGRWTVTVDPGSGRSPGTYLFDVSGRYAVAADDAGRELVGDVPPTAAADADEMAIATAVSDTPPENAPEEQTSTEPGAQPDRRTEDADETEPAGTAEEALHPDAAAIENAPAPGDADGQLVLDDVPDAGADSPPRKRRERKRPSVPSWDEIVFGGGGGKPDG</sequence>
<organism evidence="3">
    <name type="scientific">uncultured Nocardioidaceae bacterium</name>
    <dbReference type="NCBI Taxonomy" id="253824"/>
    <lineage>
        <taxon>Bacteria</taxon>
        <taxon>Bacillati</taxon>
        <taxon>Actinomycetota</taxon>
        <taxon>Actinomycetes</taxon>
        <taxon>Propionibacteriales</taxon>
        <taxon>Nocardioidaceae</taxon>
        <taxon>environmental samples</taxon>
    </lineage>
</organism>
<gene>
    <name evidence="3" type="ORF">AVDCRST_MAG29-1351</name>
</gene>
<protein>
    <recommendedName>
        <fullName evidence="2">DUF3071 domain-containing protein</fullName>
    </recommendedName>
</protein>
<dbReference type="InterPro" id="IPR021421">
    <property type="entry name" value="DUF3071"/>
</dbReference>
<evidence type="ECO:0000259" key="2">
    <source>
        <dbReference type="Pfam" id="PF11268"/>
    </source>
</evidence>
<evidence type="ECO:0000256" key="1">
    <source>
        <dbReference type="SAM" id="MobiDB-lite"/>
    </source>
</evidence>
<dbReference type="InterPro" id="IPR047682">
    <property type="entry name" value="SepH-like"/>
</dbReference>
<proteinExistence type="predicted"/>
<name>A0A6J4LNS0_9ACTN</name>